<sequence length="237" mass="27230">MGKYGPPLSHLFFADDCLLFLKDSVESIPTLLHVLTTYEKVLGQKINVTKSSIFFAKSMNEMRKQAIVRQLHMPRSSGDGRYLGLPYLVGRSKREIFQYLKDRIWKKAHGWKEKLLSHGGKEILIKAVLQAIPTFAMSVFKLPLRLCCDIQAICRKFWWKSVGDERSTSWIAWDTICRPKRNGGLGFKHIPLFNQALLAKQAWRIFQYPGSLVSQILKAKYFPHHDFLQVSSGQTSS</sequence>
<proteinExistence type="predicted"/>
<organism evidence="1">
    <name type="scientific">Gossypium hirsutum</name>
    <name type="common">Upland cotton</name>
    <name type="synonym">Gossypium mexicanum</name>
    <dbReference type="NCBI Taxonomy" id="3635"/>
    <lineage>
        <taxon>Eukaryota</taxon>
        <taxon>Viridiplantae</taxon>
        <taxon>Streptophyta</taxon>
        <taxon>Embryophyta</taxon>
        <taxon>Tracheophyta</taxon>
        <taxon>Spermatophyta</taxon>
        <taxon>Magnoliopsida</taxon>
        <taxon>eudicotyledons</taxon>
        <taxon>Gunneridae</taxon>
        <taxon>Pentapetalae</taxon>
        <taxon>rosids</taxon>
        <taxon>malvids</taxon>
        <taxon>Malvales</taxon>
        <taxon>Malvaceae</taxon>
        <taxon>Malvoideae</taxon>
        <taxon>Gossypium</taxon>
    </lineage>
</organism>
<reference evidence="1" key="1">
    <citation type="submission" date="2005-04" db="EMBL/GenBank/DDBJ databases">
        <title>Isolation of a Gossypium hirsutum DNA encoding a bZIP-like protein.</title>
        <authorList>
            <person name="Duan H.Y."/>
            <person name="Li F.G."/>
            <person name="Hou Y.X."/>
        </authorList>
    </citation>
    <scope>NUCLEOTIDE SEQUENCE</scope>
</reference>
<accession>Q4ZJA9</accession>
<protein>
    <submittedName>
        <fullName evidence="1">BZIP-like protein</fullName>
    </submittedName>
</protein>
<dbReference type="PANTHER" id="PTHR33116">
    <property type="entry name" value="REVERSE TRANSCRIPTASE ZINC-BINDING DOMAIN-CONTAINING PROTEIN-RELATED-RELATED"/>
    <property type="match status" value="1"/>
</dbReference>
<name>Q4ZJA9_GOSHI</name>
<dbReference type="PANTHER" id="PTHR33116:SF86">
    <property type="entry name" value="REVERSE TRANSCRIPTASE DOMAIN-CONTAINING PROTEIN"/>
    <property type="match status" value="1"/>
</dbReference>
<dbReference type="EMBL" id="DQ004249">
    <property type="protein sequence ID" value="AAY22445.1"/>
    <property type="molecule type" value="Genomic_DNA"/>
</dbReference>
<evidence type="ECO:0000313" key="1">
    <source>
        <dbReference type="EMBL" id="AAY22445.1"/>
    </source>
</evidence>
<dbReference type="AlphaFoldDB" id="Q4ZJA9"/>